<accession>A0A2G3E4G4</accession>
<dbReference type="InterPro" id="IPR050194">
    <property type="entry name" value="Glycosyltransferase_grp1"/>
</dbReference>
<dbReference type="PANTHER" id="PTHR45947:SF3">
    <property type="entry name" value="SULFOQUINOVOSYL TRANSFERASE SQD2"/>
    <property type="match status" value="1"/>
</dbReference>
<gene>
    <name evidence="3" type="ORF">CSX02_04035</name>
</gene>
<evidence type="ECO:0000313" key="4">
    <source>
        <dbReference type="Proteomes" id="UP000224563"/>
    </source>
</evidence>
<feature type="domain" description="Glycosyltransferase subfamily 4-like N-terminal" evidence="2">
    <location>
        <begin position="64"/>
        <end position="168"/>
    </location>
</feature>
<evidence type="ECO:0000259" key="2">
    <source>
        <dbReference type="Pfam" id="PF13439"/>
    </source>
</evidence>
<dbReference type="PANTHER" id="PTHR45947">
    <property type="entry name" value="SULFOQUINOVOSYL TRANSFERASE SQD2"/>
    <property type="match status" value="1"/>
</dbReference>
<reference evidence="3 4" key="2">
    <citation type="submission" date="2017-10" db="EMBL/GenBank/DDBJ databases">
        <authorList>
            <person name="Banno H."/>
            <person name="Chua N.-H."/>
        </authorList>
    </citation>
    <scope>NUCLEOTIDE SEQUENCE [LARGE SCALE GENOMIC DNA]</scope>
    <source>
        <strain evidence="3 4">JK623</strain>
    </source>
</reference>
<dbReference type="InterPro" id="IPR028098">
    <property type="entry name" value="Glyco_trans_4-like_N"/>
</dbReference>
<evidence type="ECO:0000259" key="1">
    <source>
        <dbReference type="Pfam" id="PF00534"/>
    </source>
</evidence>
<name>A0A2G3E4G4_9FIRM</name>
<protein>
    <recommendedName>
        <fullName evidence="5">Glycosyltransferase family 1 protein</fullName>
    </recommendedName>
</protein>
<dbReference type="EMBL" id="PDYG01000014">
    <property type="protein sequence ID" value="PHU38187.1"/>
    <property type="molecule type" value="Genomic_DNA"/>
</dbReference>
<dbReference type="RefSeq" id="WP_099385731.1">
    <property type="nucleotide sequence ID" value="NZ_JANSWH010000080.1"/>
</dbReference>
<dbReference type="Pfam" id="PF13439">
    <property type="entry name" value="Glyco_transf_4"/>
    <property type="match status" value="1"/>
</dbReference>
<dbReference type="GO" id="GO:0016757">
    <property type="term" value="F:glycosyltransferase activity"/>
    <property type="evidence" value="ECO:0007669"/>
    <property type="project" value="InterPro"/>
</dbReference>
<organism evidence="3 4">
    <name type="scientific">Agathobacter ruminis</name>
    <dbReference type="NCBI Taxonomy" id="1712665"/>
    <lineage>
        <taxon>Bacteria</taxon>
        <taxon>Bacillati</taxon>
        <taxon>Bacillota</taxon>
        <taxon>Clostridia</taxon>
        <taxon>Lachnospirales</taxon>
        <taxon>Lachnospiraceae</taxon>
        <taxon>Agathobacter</taxon>
    </lineage>
</organism>
<feature type="domain" description="Glycosyl transferase family 1" evidence="1">
    <location>
        <begin position="178"/>
        <end position="341"/>
    </location>
</feature>
<dbReference type="Pfam" id="PF00534">
    <property type="entry name" value="Glycos_transf_1"/>
    <property type="match status" value="1"/>
</dbReference>
<dbReference type="SUPFAM" id="SSF53756">
    <property type="entry name" value="UDP-Glycosyltransferase/glycogen phosphorylase"/>
    <property type="match status" value="1"/>
</dbReference>
<keyword evidence="4" id="KW-1185">Reference proteome</keyword>
<proteinExistence type="predicted"/>
<dbReference type="Proteomes" id="UP000224563">
    <property type="component" value="Unassembled WGS sequence"/>
</dbReference>
<sequence length="365" mass="41636">MRDRRKVLLIATTPFLNDGLTKIEMDVLKCFGDEMDFTVASRFGYGNEIGTALLNDSRLHCVTLPPKKSLFRYQREIRDLVEEGDYDVVYIHGNSPMMYFEASPARKAGAKLVVTHCHNSKSDFPRLSRFLKKRFNRSVDVKIAVSQLVADYAYDGRSVVTILNGPDISTFSYDEKKREDIRKELGWEKQFVVGHVGRFTEQKNHRKLIEVFEALHRLREDARLLLIGEGELEAEIRDLVYEKNLKECVNFFGVTKQVADYYNAMDVMVMPSLHEGLCLVAMEAQANGLPLLIADTFAEETLATASAYSIALDAPAEEWAKEITEKMNLKRRDNAAQLKEKGLDWTVMMQTIGTILEGKSEFARR</sequence>
<evidence type="ECO:0000313" key="3">
    <source>
        <dbReference type="EMBL" id="PHU38187.1"/>
    </source>
</evidence>
<dbReference type="AlphaFoldDB" id="A0A2G3E4G4"/>
<evidence type="ECO:0008006" key="5">
    <source>
        <dbReference type="Google" id="ProtNLM"/>
    </source>
</evidence>
<dbReference type="InterPro" id="IPR001296">
    <property type="entry name" value="Glyco_trans_1"/>
</dbReference>
<dbReference type="Gene3D" id="3.40.50.2000">
    <property type="entry name" value="Glycogen Phosphorylase B"/>
    <property type="match status" value="2"/>
</dbReference>
<comment type="caution">
    <text evidence="3">The sequence shown here is derived from an EMBL/GenBank/DDBJ whole genome shotgun (WGS) entry which is preliminary data.</text>
</comment>
<reference evidence="3 4" key="1">
    <citation type="submission" date="2017-10" db="EMBL/GenBank/DDBJ databases">
        <title>Resolving the taxonomy of Roseburia spp., Eubacterium rectale and Agathobacter spp. through phylogenomic analysis.</title>
        <authorList>
            <person name="Sheridan P.O."/>
            <person name="Walker A.W."/>
            <person name="Duncan S.H."/>
            <person name="Scott K.P."/>
            <person name="Toole P.W.O."/>
            <person name="Luis P."/>
            <person name="Flint H.J."/>
        </authorList>
    </citation>
    <scope>NUCLEOTIDE SEQUENCE [LARGE SCALE GENOMIC DNA]</scope>
    <source>
        <strain evidence="3 4">JK623</strain>
    </source>
</reference>